<dbReference type="SUPFAM" id="SSF50630">
    <property type="entry name" value="Acid proteases"/>
    <property type="match status" value="1"/>
</dbReference>
<evidence type="ECO:0000313" key="3">
    <source>
        <dbReference type="EMBL" id="QDT57168.1"/>
    </source>
</evidence>
<sequence length="382" mass="41777" precursor="true">MDRRTLTAGLFVLALMGSSAAAQENAPYFQGDRIVVNATINDQPVRLVYDTGAPFTALSGATAKRLNLTATATTTSRIGGVPTTVERSEPLQFRIFGGETRTNLVILPELKTGELDGVLSWKNLLAPVVMIDGVERRVSSHKALPAEGWLRFPLETDNGQLFFELTDHGKPLGRVFIDTGLSHGLRLSPRLWKEWKQEHPDAPLTLEPFRYAFGSMMAHEMTWVDNYQLGDMTFYGCDLGPVAEAKDEAIDGAGKPYLAQLGMRALRSMRIIISPASKELLVQSVSPIPTHNRLGALFMPHAADSTTLVAQVAPGTPAHEAGLQAGDVLITTDGVEYQAEEGRPPQSLLRQFARPAGTVLEITVDRAGEHKQFRVTLRDILR</sequence>
<feature type="signal peptide" evidence="1">
    <location>
        <begin position="1"/>
        <end position="21"/>
    </location>
</feature>
<dbReference type="CDD" id="cd05483">
    <property type="entry name" value="retropepsin_like_bacteria"/>
    <property type="match status" value="1"/>
</dbReference>
<dbReference type="KEGG" id="ccos:Pan44_52350"/>
<evidence type="ECO:0000259" key="2">
    <source>
        <dbReference type="PROSITE" id="PS50106"/>
    </source>
</evidence>
<dbReference type="InterPro" id="IPR041489">
    <property type="entry name" value="PDZ_6"/>
</dbReference>
<dbReference type="RefSeq" id="WP_145034548.1">
    <property type="nucleotide sequence ID" value="NZ_CP036271.1"/>
</dbReference>
<dbReference type="EMBL" id="CP036271">
    <property type="protein sequence ID" value="QDT57168.1"/>
    <property type="molecule type" value="Genomic_DNA"/>
</dbReference>
<dbReference type="Gene3D" id="2.40.70.10">
    <property type="entry name" value="Acid Proteases"/>
    <property type="match status" value="1"/>
</dbReference>
<dbReference type="Pfam" id="PF17820">
    <property type="entry name" value="PDZ_6"/>
    <property type="match status" value="1"/>
</dbReference>
<dbReference type="InterPro" id="IPR021109">
    <property type="entry name" value="Peptidase_aspartic_dom_sf"/>
</dbReference>
<keyword evidence="4" id="KW-1185">Reference proteome</keyword>
<dbReference type="PROSITE" id="PS50106">
    <property type="entry name" value="PDZ"/>
    <property type="match status" value="1"/>
</dbReference>
<dbReference type="InParanoid" id="A0A517SM30"/>
<dbReference type="Proteomes" id="UP000315700">
    <property type="component" value="Chromosome"/>
</dbReference>
<dbReference type="Gene3D" id="2.30.42.10">
    <property type="match status" value="1"/>
</dbReference>
<dbReference type="InterPro" id="IPR034122">
    <property type="entry name" value="Retropepsin-like_bacterial"/>
</dbReference>
<organism evidence="3 4">
    <name type="scientific">Caulifigura coniformis</name>
    <dbReference type="NCBI Taxonomy" id="2527983"/>
    <lineage>
        <taxon>Bacteria</taxon>
        <taxon>Pseudomonadati</taxon>
        <taxon>Planctomycetota</taxon>
        <taxon>Planctomycetia</taxon>
        <taxon>Planctomycetales</taxon>
        <taxon>Planctomycetaceae</taxon>
        <taxon>Caulifigura</taxon>
    </lineage>
</organism>
<keyword evidence="1" id="KW-0732">Signal</keyword>
<dbReference type="InterPro" id="IPR001478">
    <property type="entry name" value="PDZ"/>
</dbReference>
<feature type="chain" id="PRO_5022164196" description="PDZ domain-containing protein" evidence="1">
    <location>
        <begin position="22"/>
        <end position="382"/>
    </location>
</feature>
<protein>
    <recommendedName>
        <fullName evidence="2">PDZ domain-containing protein</fullName>
    </recommendedName>
</protein>
<dbReference type="Pfam" id="PF13650">
    <property type="entry name" value="Asp_protease_2"/>
    <property type="match status" value="1"/>
</dbReference>
<proteinExistence type="predicted"/>
<dbReference type="AlphaFoldDB" id="A0A517SM30"/>
<dbReference type="InterPro" id="IPR036034">
    <property type="entry name" value="PDZ_sf"/>
</dbReference>
<feature type="domain" description="PDZ" evidence="2">
    <location>
        <begin position="308"/>
        <end position="368"/>
    </location>
</feature>
<dbReference type="OrthoDB" id="109007at2"/>
<name>A0A517SM30_9PLAN</name>
<dbReference type="SUPFAM" id="SSF50156">
    <property type="entry name" value="PDZ domain-like"/>
    <property type="match status" value="1"/>
</dbReference>
<accession>A0A517SM30</accession>
<reference evidence="3 4" key="1">
    <citation type="submission" date="2019-02" db="EMBL/GenBank/DDBJ databases">
        <title>Deep-cultivation of Planctomycetes and their phenomic and genomic characterization uncovers novel biology.</title>
        <authorList>
            <person name="Wiegand S."/>
            <person name="Jogler M."/>
            <person name="Boedeker C."/>
            <person name="Pinto D."/>
            <person name="Vollmers J."/>
            <person name="Rivas-Marin E."/>
            <person name="Kohn T."/>
            <person name="Peeters S.H."/>
            <person name="Heuer A."/>
            <person name="Rast P."/>
            <person name="Oberbeckmann S."/>
            <person name="Bunk B."/>
            <person name="Jeske O."/>
            <person name="Meyerdierks A."/>
            <person name="Storesund J.E."/>
            <person name="Kallscheuer N."/>
            <person name="Luecker S."/>
            <person name="Lage O.M."/>
            <person name="Pohl T."/>
            <person name="Merkel B.J."/>
            <person name="Hornburger P."/>
            <person name="Mueller R.-W."/>
            <person name="Bruemmer F."/>
            <person name="Labrenz M."/>
            <person name="Spormann A.M."/>
            <person name="Op den Camp H."/>
            <person name="Overmann J."/>
            <person name="Amann R."/>
            <person name="Jetten M.S.M."/>
            <person name="Mascher T."/>
            <person name="Medema M.H."/>
            <person name="Devos D.P."/>
            <person name="Kaster A.-K."/>
            <person name="Ovreas L."/>
            <person name="Rohde M."/>
            <person name="Galperin M.Y."/>
            <person name="Jogler C."/>
        </authorList>
    </citation>
    <scope>NUCLEOTIDE SEQUENCE [LARGE SCALE GENOMIC DNA]</scope>
    <source>
        <strain evidence="3 4">Pan44</strain>
    </source>
</reference>
<gene>
    <name evidence="3" type="ORF">Pan44_52350</name>
</gene>
<evidence type="ECO:0000256" key="1">
    <source>
        <dbReference type="SAM" id="SignalP"/>
    </source>
</evidence>
<evidence type="ECO:0000313" key="4">
    <source>
        <dbReference type="Proteomes" id="UP000315700"/>
    </source>
</evidence>